<evidence type="ECO:0000313" key="11">
    <source>
        <dbReference type="EMBL" id="CUH64067.1"/>
    </source>
</evidence>
<dbReference type="RefSeq" id="WP_058243986.1">
    <property type="nucleotide sequence ID" value="NZ_CYSB01000009.1"/>
</dbReference>
<dbReference type="HAMAP" id="MF_01201">
    <property type="entry name" value="Ala_racemase"/>
    <property type="match status" value="1"/>
</dbReference>
<dbReference type="Proteomes" id="UP000051086">
    <property type="component" value="Unassembled WGS sequence"/>
</dbReference>
<dbReference type="Gene3D" id="3.20.20.10">
    <property type="entry name" value="Alanine racemase"/>
    <property type="match status" value="1"/>
</dbReference>
<evidence type="ECO:0000313" key="13">
    <source>
        <dbReference type="Proteomes" id="UP000051086"/>
    </source>
</evidence>
<reference evidence="12 14" key="1">
    <citation type="submission" date="2015-09" db="EMBL/GenBank/DDBJ databases">
        <authorList>
            <consortium name="Swine Surveillance"/>
        </authorList>
    </citation>
    <scope>NUCLEOTIDE SEQUENCE [LARGE SCALE GENOMIC DNA]</scope>
    <source>
        <strain evidence="12 14">5120</strain>
    </source>
</reference>
<accession>A0A0P1FW46</accession>
<evidence type="ECO:0000256" key="3">
    <source>
        <dbReference type="ARBA" id="ARBA00007880"/>
    </source>
</evidence>
<dbReference type="InterPro" id="IPR001608">
    <property type="entry name" value="Ala_racemase_N"/>
</dbReference>
<comment type="similarity">
    <text evidence="3 7">Belongs to the alanine racemase family.</text>
</comment>
<dbReference type="EC" id="5.1.1.1" evidence="4 7"/>
<evidence type="ECO:0000313" key="14">
    <source>
        <dbReference type="Proteomes" id="UP000051887"/>
    </source>
</evidence>
<dbReference type="Gene3D" id="2.40.37.10">
    <property type="entry name" value="Lyase, Ornithine Decarboxylase, Chain A, domain 1"/>
    <property type="match status" value="1"/>
</dbReference>
<evidence type="ECO:0000256" key="9">
    <source>
        <dbReference type="PIRSR" id="PIRSR600821-52"/>
    </source>
</evidence>
<proteinExistence type="inferred from homology"/>
<dbReference type="SMART" id="SM01005">
    <property type="entry name" value="Ala_racemase_C"/>
    <property type="match status" value="1"/>
</dbReference>
<feature type="active site" description="Proton acceptor; specific for L-alanine" evidence="7">
    <location>
        <position position="244"/>
    </location>
</feature>
<dbReference type="EMBL" id="CYSC01000034">
    <property type="protein sequence ID" value="CUH72813.1"/>
    <property type="molecule type" value="Genomic_DNA"/>
</dbReference>
<comment type="catalytic activity">
    <reaction evidence="1 7">
        <text>L-alanine = D-alanine</text>
        <dbReference type="Rhea" id="RHEA:20249"/>
        <dbReference type="ChEBI" id="CHEBI:57416"/>
        <dbReference type="ChEBI" id="CHEBI:57972"/>
        <dbReference type="EC" id="5.1.1.1"/>
    </reaction>
</comment>
<dbReference type="Pfam" id="PF01168">
    <property type="entry name" value="Ala_racemase_N"/>
    <property type="match status" value="1"/>
</dbReference>
<keyword evidence="6 7" id="KW-0413">Isomerase</keyword>
<gene>
    <name evidence="12" type="primary">alr</name>
    <name evidence="11" type="ORF">TL5118_00742</name>
    <name evidence="12" type="ORF">TL5120_02610</name>
</gene>
<keyword evidence="13" id="KW-1185">Reference proteome</keyword>
<dbReference type="UniPathway" id="UPA00042">
    <property type="reaction ID" value="UER00497"/>
</dbReference>
<evidence type="ECO:0000259" key="10">
    <source>
        <dbReference type="SMART" id="SM01005"/>
    </source>
</evidence>
<dbReference type="OrthoDB" id="9813814at2"/>
<evidence type="ECO:0000256" key="8">
    <source>
        <dbReference type="PIRSR" id="PIRSR600821-50"/>
    </source>
</evidence>
<dbReference type="InterPro" id="IPR009006">
    <property type="entry name" value="Ala_racemase/Decarboxylase_C"/>
</dbReference>
<dbReference type="InterPro" id="IPR011079">
    <property type="entry name" value="Ala_racemase_C"/>
</dbReference>
<sequence length="352" mass="37010">MTVSTLTIDLNALVANWRALDAKSNASVETAAVIKADGYGLGSGRVAKALCAAGVRRFFVAAAEEAIPVREAICDGAEICVFSGHGAGDTDLIRDLDLIPMLNSAAQLDRHLSALPHRGYGVQLDSGMNRLGMEPAEWAAVRSRAEAGDLRLVMSHLACADEPDHPMNAQQLACFTEMTSGVTVPRSLSATGGTLLGPDYHFDLVRPGVGLYGGLPFEDARPVVTVALPVIQIRDVAVGEAVGYGNAWVAERPSKIATVAAGYADGLHRMIGNGLNGATLNVFASGTACPVVGRVSMDLITVDITDLAEAPDQLEILNDQQQVDDLADIAGTIGYEILTSMGRRYQRQNIGG</sequence>
<dbReference type="SUPFAM" id="SSF50621">
    <property type="entry name" value="Alanine racemase C-terminal domain-like"/>
    <property type="match status" value="1"/>
</dbReference>
<dbReference type="SUPFAM" id="SSF51419">
    <property type="entry name" value="PLP-binding barrel"/>
    <property type="match status" value="1"/>
</dbReference>
<feature type="modified residue" description="N6-(pyridoxal phosphate)lysine" evidence="7 8">
    <location>
        <position position="35"/>
    </location>
</feature>
<dbReference type="EMBL" id="CYSB01000009">
    <property type="protein sequence ID" value="CUH64067.1"/>
    <property type="molecule type" value="Genomic_DNA"/>
</dbReference>
<dbReference type="GO" id="GO:0030632">
    <property type="term" value="P:D-alanine biosynthetic process"/>
    <property type="evidence" value="ECO:0007669"/>
    <property type="project" value="UniProtKB-UniRule"/>
</dbReference>
<evidence type="ECO:0000256" key="5">
    <source>
        <dbReference type="ARBA" id="ARBA00022898"/>
    </source>
</evidence>
<feature type="domain" description="Alanine racemase C-terminal" evidence="10">
    <location>
        <begin position="223"/>
        <end position="350"/>
    </location>
</feature>
<evidence type="ECO:0000256" key="2">
    <source>
        <dbReference type="ARBA" id="ARBA00001933"/>
    </source>
</evidence>
<dbReference type="NCBIfam" id="TIGR00492">
    <property type="entry name" value="alr"/>
    <property type="match status" value="1"/>
</dbReference>
<comment type="pathway">
    <text evidence="7">Amino-acid biosynthesis; D-alanine biosynthesis; D-alanine from L-alanine: step 1/1.</text>
</comment>
<dbReference type="GO" id="GO:0008784">
    <property type="term" value="F:alanine racemase activity"/>
    <property type="evidence" value="ECO:0007669"/>
    <property type="project" value="UniProtKB-UniRule"/>
</dbReference>
<feature type="active site" description="Proton acceptor; specific for D-alanine" evidence="7">
    <location>
        <position position="35"/>
    </location>
</feature>
<dbReference type="InterPro" id="IPR029066">
    <property type="entry name" value="PLP-binding_barrel"/>
</dbReference>
<name>A0A0P1FW46_9RHOB</name>
<dbReference type="PANTHER" id="PTHR30511:SF0">
    <property type="entry name" value="ALANINE RACEMASE, CATABOLIC-RELATED"/>
    <property type="match status" value="1"/>
</dbReference>
<protein>
    <recommendedName>
        <fullName evidence="4 7">Alanine racemase</fullName>
        <ecNumber evidence="4 7">5.1.1.1</ecNumber>
    </recommendedName>
</protein>
<dbReference type="GO" id="GO:0030170">
    <property type="term" value="F:pyridoxal phosphate binding"/>
    <property type="evidence" value="ECO:0007669"/>
    <property type="project" value="UniProtKB-UniRule"/>
</dbReference>
<evidence type="ECO:0000256" key="1">
    <source>
        <dbReference type="ARBA" id="ARBA00000316"/>
    </source>
</evidence>
<dbReference type="CDD" id="cd00430">
    <property type="entry name" value="PLPDE_III_AR"/>
    <property type="match status" value="1"/>
</dbReference>
<evidence type="ECO:0000256" key="4">
    <source>
        <dbReference type="ARBA" id="ARBA00013089"/>
    </source>
</evidence>
<feature type="binding site" evidence="7 9">
    <location>
        <position position="297"/>
    </location>
    <ligand>
        <name>substrate</name>
    </ligand>
</feature>
<dbReference type="Proteomes" id="UP000051887">
    <property type="component" value="Unassembled WGS sequence"/>
</dbReference>
<comment type="function">
    <text evidence="7">Catalyzes the interconversion of L-alanine and D-alanine. May also act on other amino acids.</text>
</comment>
<dbReference type="PRINTS" id="PR00992">
    <property type="entry name" value="ALARACEMASE"/>
</dbReference>
<dbReference type="GO" id="GO:0005829">
    <property type="term" value="C:cytosol"/>
    <property type="evidence" value="ECO:0007669"/>
    <property type="project" value="TreeGrafter"/>
</dbReference>
<comment type="cofactor">
    <cofactor evidence="2 7 8">
        <name>pyridoxal 5'-phosphate</name>
        <dbReference type="ChEBI" id="CHEBI:597326"/>
    </cofactor>
</comment>
<evidence type="ECO:0000256" key="7">
    <source>
        <dbReference type="HAMAP-Rule" id="MF_01201"/>
    </source>
</evidence>
<keyword evidence="5 7" id="KW-0663">Pyridoxal phosphate</keyword>
<evidence type="ECO:0000256" key="6">
    <source>
        <dbReference type="ARBA" id="ARBA00023235"/>
    </source>
</evidence>
<dbReference type="PANTHER" id="PTHR30511">
    <property type="entry name" value="ALANINE RACEMASE"/>
    <property type="match status" value="1"/>
</dbReference>
<dbReference type="InterPro" id="IPR020622">
    <property type="entry name" value="Ala_racemase_pyridoxalP-BS"/>
</dbReference>
<dbReference type="AlphaFoldDB" id="A0A0P1FW46"/>
<reference evidence="11 13" key="2">
    <citation type="submission" date="2015-09" db="EMBL/GenBank/DDBJ databases">
        <authorList>
            <person name="Rodrigo-Torres L."/>
            <person name="Arahal D.R."/>
        </authorList>
    </citation>
    <scope>NUCLEOTIDE SEQUENCE [LARGE SCALE GENOMIC DNA]</scope>
    <source>
        <strain evidence="11 13">CECT 5118</strain>
    </source>
</reference>
<dbReference type="InterPro" id="IPR000821">
    <property type="entry name" value="Ala_racemase"/>
</dbReference>
<dbReference type="Pfam" id="PF00842">
    <property type="entry name" value="Ala_racemase_C"/>
    <property type="match status" value="1"/>
</dbReference>
<feature type="binding site" evidence="7 9">
    <location>
        <position position="130"/>
    </location>
    <ligand>
        <name>substrate</name>
    </ligand>
</feature>
<organism evidence="12 14">
    <name type="scientific">Thalassovita autumnalis</name>
    <dbReference type="NCBI Taxonomy" id="2072972"/>
    <lineage>
        <taxon>Bacteria</taxon>
        <taxon>Pseudomonadati</taxon>
        <taxon>Pseudomonadota</taxon>
        <taxon>Alphaproteobacteria</taxon>
        <taxon>Rhodobacterales</taxon>
        <taxon>Roseobacteraceae</taxon>
        <taxon>Thalassovita</taxon>
    </lineage>
</organism>
<dbReference type="PROSITE" id="PS00395">
    <property type="entry name" value="ALANINE_RACEMASE"/>
    <property type="match status" value="1"/>
</dbReference>
<evidence type="ECO:0000313" key="12">
    <source>
        <dbReference type="EMBL" id="CUH72813.1"/>
    </source>
</evidence>